<accession>A0A4Q4Z3B8</accession>
<gene>
    <name evidence="4" type="ORF">EKO23_22330</name>
</gene>
<dbReference type="AlphaFoldDB" id="A0A4Q4Z3B8"/>
<dbReference type="PANTHER" id="PTHR33392:SF6">
    <property type="entry name" value="POLYISOPRENYL-TEICHOIC ACID--PEPTIDOGLYCAN TEICHOIC ACID TRANSFERASE TAGU"/>
    <property type="match status" value="1"/>
</dbReference>
<protein>
    <recommendedName>
        <fullName evidence="3">Cell envelope-related transcriptional attenuator domain-containing protein</fullName>
    </recommendedName>
</protein>
<dbReference type="InterPro" id="IPR050922">
    <property type="entry name" value="LytR/CpsA/Psr_CW_biosynth"/>
</dbReference>
<evidence type="ECO:0000313" key="5">
    <source>
        <dbReference type="Proteomes" id="UP000295198"/>
    </source>
</evidence>
<comment type="caution">
    <text evidence="4">The sequence shown here is derived from an EMBL/GenBank/DDBJ whole genome shotgun (WGS) entry which is preliminary data.</text>
</comment>
<dbReference type="Pfam" id="PF03816">
    <property type="entry name" value="LytR_cpsA_psr"/>
    <property type="match status" value="1"/>
</dbReference>
<dbReference type="PANTHER" id="PTHR33392">
    <property type="entry name" value="POLYISOPRENYL-TEICHOIC ACID--PEPTIDOGLYCAN TEICHOIC ACID TRANSFERASE TAGU"/>
    <property type="match status" value="1"/>
</dbReference>
<dbReference type="OrthoDB" id="9782542at2"/>
<dbReference type="RefSeq" id="WP_134720697.1">
    <property type="nucleotide sequence ID" value="NZ_SDKM01000052.1"/>
</dbReference>
<evidence type="ECO:0000259" key="3">
    <source>
        <dbReference type="Pfam" id="PF03816"/>
    </source>
</evidence>
<organism evidence="4 5">
    <name type="scientific">Nocardioides guangzhouensis</name>
    <dbReference type="NCBI Taxonomy" id="2497878"/>
    <lineage>
        <taxon>Bacteria</taxon>
        <taxon>Bacillati</taxon>
        <taxon>Actinomycetota</taxon>
        <taxon>Actinomycetes</taxon>
        <taxon>Propionibacteriales</taxon>
        <taxon>Nocardioidaceae</taxon>
        <taxon>Nocardioides</taxon>
    </lineage>
</organism>
<evidence type="ECO:0000256" key="2">
    <source>
        <dbReference type="SAM" id="Phobius"/>
    </source>
</evidence>
<reference evidence="4 5" key="1">
    <citation type="submission" date="2019-01" db="EMBL/GenBank/DDBJ databases">
        <title>Nocardioides guangzhouensis sp. nov., an actinobacterium isolated from soil.</title>
        <authorList>
            <person name="Fu Y."/>
            <person name="Cai Y."/>
            <person name="Lin Z."/>
            <person name="Chen P."/>
        </authorList>
    </citation>
    <scope>NUCLEOTIDE SEQUENCE [LARGE SCALE GENOMIC DNA]</scope>
    <source>
        <strain evidence="4 5">130</strain>
    </source>
</reference>
<evidence type="ECO:0000313" key="4">
    <source>
        <dbReference type="EMBL" id="RYP82167.1"/>
    </source>
</evidence>
<dbReference type="Proteomes" id="UP000295198">
    <property type="component" value="Unassembled WGS sequence"/>
</dbReference>
<evidence type="ECO:0000256" key="1">
    <source>
        <dbReference type="ARBA" id="ARBA00006068"/>
    </source>
</evidence>
<dbReference type="EMBL" id="SDKM01000052">
    <property type="protein sequence ID" value="RYP82167.1"/>
    <property type="molecule type" value="Genomic_DNA"/>
</dbReference>
<dbReference type="Gene3D" id="3.40.630.190">
    <property type="entry name" value="LCP protein"/>
    <property type="match status" value="1"/>
</dbReference>
<comment type="similarity">
    <text evidence="1">Belongs to the LytR/CpsA/Psr (LCP) family.</text>
</comment>
<dbReference type="NCBIfam" id="TIGR00350">
    <property type="entry name" value="lytR_cpsA_psr"/>
    <property type="match status" value="1"/>
</dbReference>
<feature type="transmembrane region" description="Helical" evidence="2">
    <location>
        <begin position="30"/>
        <end position="48"/>
    </location>
</feature>
<dbReference type="InterPro" id="IPR004474">
    <property type="entry name" value="LytR_CpsA_psr"/>
</dbReference>
<keyword evidence="2" id="KW-0812">Transmembrane</keyword>
<feature type="domain" description="Cell envelope-related transcriptional attenuator" evidence="3">
    <location>
        <begin position="142"/>
        <end position="290"/>
    </location>
</feature>
<feature type="transmembrane region" description="Helical" evidence="2">
    <location>
        <begin position="5"/>
        <end position="24"/>
    </location>
</feature>
<proteinExistence type="inferred from homology"/>
<keyword evidence="2" id="KW-0472">Membrane</keyword>
<feature type="transmembrane region" description="Helical" evidence="2">
    <location>
        <begin position="60"/>
        <end position="77"/>
    </location>
</feature>
<name>A0A4Q4Z3B8_9ACTN</name>
<keyword evidence="2" id="KW-1133">Transmembrane helix</keyword>
<sequence length="397" mass="44252">MRRTFVIAPVAALLVIAGLYWLMLHGYLELTAYLLVVAVLAMVGFAVWEFTRGHRKGPAILLAGAVITAGTVGVYGWNLNSKLDNIQRVKDDVIDQGKRPPKKKSEALNILLMGADNPNQLEHKPTVGELLADGEWDPGAYRSDTVMVLHIPADRKSAYIVSVPRDSYVTIYDGEGNAHGKSKVNEAFAEYGPFGTWRTIENLSGLRMDHMAIIDFEGFRDLTTAVGGVDVYVPSEVYDYKQDVTWKKGWNHLEGNLALKYVRTRHGLTNGDFDRVARQQNFLRSLMSEVLADDTIGNPIRFTDTLEAITRNLTVDESWKTGSIRGLAFALRGLDSKKVKFLTLPLDHYENVPAAGSVNIIDEKQAKQLWTSVSEDKVGPYLRKYPDDELPDPKDVS</sequence>
<keyword evidence="5" id="KW-1185">Reference proteome</keyword>